<dbReference type="GO" id="GO:0003676">
    <property type="term" value="F:nucleic acid binding"/>
    <property type="evidence" value="ECO:0007669"/>
    <property type="project" value="InterPro"/>
</dbReference>
<dbReference type="PANTHER" id="PTHR47456:SF4">
    <property type="entry name" value="SWIM-TYPE DOMAIN-CONTAINING PROTEIN"/>
    <property type="match status" value="1"/>
</dbReference>
<dbReference type="InterPro" id="IPR029309">
    <property type="entry name" value="CaRF"/>
</dbReference>
<dbReference type="PANTHER" id="PTHR47456">
    <property type="entry name" value="PHD-TYPE DOMAIN-CONTAINING PROTEIN"/>
    <property type="match status" value="1"/>
</dbReference>
<dbReference type="GO" id="GO:0003700">
    <property type="term" value="F:DNA-binding transcription factor activity"/>
    <property type="evidence" value="ECO:0007669"/>
    <property type="project" value="InterPro"/>
</dbReference>
<dbReference type="Proteomes" id="UP000193380">
    <property type="component" value="Unassembled WGS sequence"/>
</dbReference>
<dbReference type="Gene3D" id="3.30.420.10">
    <property type="entry name" value="Ribonuclease H-like superfamily/Ribonuclease H"/>
    <property type="match status" value="1"/>
</dbReference>
<dbReference type="Pfam" id="PF15299">
    <property type="entry name" value="ALS2CR8"/>
    <property type="match status" value="1"/>
</dbReference>
<evidence type="ECO:0008006" key="3">
    <source>
        <dbReference type="Google" id="ProtNLM"/>
    </source>
</evidence>
<evidence type="ECO:0000313" key="2">
    <source>
        <dbReference type="Proteomes" id="UP000193380"/>
    </source>
</evidence>
<reference evidence="1" key="2">
    <citation type="submission" date="2014-03" db="EMBL/GenBank/DDBJ databases">
        <authorList>
            <person name="Genoscope - CEA"/>
        </authorList>
    </citation>
    <scope>NUCLEOTIDE SEQUENCE</scope>
</reference>
<dbReference type="STRING" id="8022.A0A060Z4C7"/>
<dbReference type="PaxDb" id="8022-A0A060Z4C7"/>
<organism evidence="1 2">
    <name type="scientific">Oncorhynchus mykiss</name>
    <name type="common">Rainbow trout</name>
    <name type="synonym">Salmo gairdneri</name>
    <dbReference type="NCBI Taxonomy" id="8022"/>
    <lineage>
        <taxon>Eukaryota</taxon>
        <taxon>Metazoa</taxon>
        <taxon>Chordata</taxon>
        <taxon>Craniata</taxon>
        <taxon>Vertebrata</taxon>
        <taxon>Euteleostomi</taxon>
        <taxon>Actinopterygii</taxon>
        <taxon>Neopterygii</taxon>
        <taxon>Teleostei</taxon>
        <taxon>Protacanthopterygii</taxon>
        <taxon>Salmoniformes</taxon>
        <taxon>Salmonidae</taxon>
        <taxon>Salmoninae</taxon>
        <taxon>Oncorhynchus</taxon>
    </lineage>
</organism>
<accession>A0A060Z4C7</accession>
<proteinExistence type="predicted"/>
<dbReference type="AlphaFoldDB" id="A0A060Z4C7"/>
<evidence type="ECO:0000313" key="1">
    <source>
        <dbReference type="EMBL" id="CDQ96145.1"/>
    </source>
</evidence>
<sequence length="171" mass="19662">MLNRWTSVLWSESKLEIFGSNRRVFVRRRMTWPPQSPDLNPIQIVCDELDHRVKEKQPTSAQHMWELKTVGKAFQLEDHTFLQKRKLVQNTKKVDCKAIINIAQVIRFPDFKIEESTVCSKKEASQTLKAALSETPSSVKAEVVYCVRFPSLSEHSSHAVDGEVNITIEPL</sequence>
<dbReference type="InterPro" id="IPR036397">
    <property type="entry name" value="RNaseH_sf"/>
</dbReference>
<gene>
    <name evidence="1" type="ORF">GSONMT00020795001</name>
</gene>
<dbReference type="EMBL" id="FR924307">
    <property type="protein sequence ID" value="CDQ96145.1"/>
    <property type="molecule type" value="Genomic_DNA"/>
</dbReference>
<name>A0A060Z4C7_ONCMY</name>
<protein>
    <recommendedName>
        <fullName evidence="3">Tc1-like transposase DDE domain-containing protein</fullName>
    </recommendedName>
</protein>
<reference evidence="1" key="1">
    <citation type="journal article" date="2014" name="Nat. Commun.">
        <title>The rainbow trout genome provides novel insights into evolution after whole-genome duplication in vertebrates.</title>
        <authorList>
            <person name="Berthelot C."/>
            <person name="Brunet F."/>
            <person name="Chalopin D."/>
            <person name="Juanchich A."/>
            <person name="Bernard M."/>
            <person name="Noel B."/>
            <person name="Bento P."/>
            <person name="Da Silva C."/>
            <person name="Labadie K."/>
            <person name="Alberti A."/>
            <person name="Aury J.M."/>
            <person name="Louis A."/>
            <person name="Dehais P."/>
            <person name="Bardou P."/>
            <person name="Montfort J."/>
            <person name="Klopp C."/>
            <person name="Cabau C."/>
            <person name="Gaspin C."/>
            <person name="Thorgaard G.H."/>
            <person name="Boussaha M."/>
            <person name="Quillet E."/>
            <person name="Guyomard R."/>
            <person name="Galiana D."/>
            <person name="Bobe J."/>
            <person name="Volff J.N."/>
            <person name="Genet C."/>
            <person name="Wincker P."/>
            <person name="Jaillon O."/>
            <person name="Roest Crollius H."/>
            <person name="Guiguen Y."/>
        </authorList>
    </citation>
    <scope>NUCLEOTIDE SEQUENCE [LARGE SCALE GENOMIC DNA]</scope>
</reference>